<protein>
    <recommendedName>
        <fullName evidence="1">N-acetyltransferase domain-containing protein</fullName>
    </recommendedName>
</protein>
<dbReference type="InterPro" id="IPR000182">
    <property type="entry name" value="GNAT_dom"/>
</dbReference>
<feature type="domain" description="N-acetyltransferase" evidence="1">
    <location>
        <begin position="191"/>
        <end position="245"/>
    </location>
</feature>
<dbReference type="OrthoDB" id="2744543at2759"/>
<reference evidence="3" key="2">
    <citation type="submission" date="2015-01" db="EMBL/GenBank/DDBJ databases">
        <title>Evolutionary Origins and Diversification of the Mycorrhizal Mutualists.</title>
        <authorList>
            <consortium name="DOE Joint Genome Institute"/>
            <consortium name="Mycorrhizal Genomics Consortium"/>
            <person name="Kohler A."/>
            <person name="Kuo A."/>
            <person name="Nagy L.G."/>
            <person name="Floudas D."/>
            <person name="Copeland A."/>
            <person name="Barry K.W."/>
            <person name="Cichocki N."/>
            <person name="Veneault-Fourrey C."/>
            <person name="LaButti K."/>
            <person name="Lindquist E.A."/>
            <person name="Lipzen A."/>
            <person name="Lundell T."/>
            <person name="Morin E."/>
            <person name="Murat C."/>
            <person name="Riley R."/>
            <person name="Ohm R."/>
            <person name="Sun H."/>
            <person name="Tunlid A."/>
            <person name="Henrissat B."/>
            <person name="Grigoriev I.V."/>
            <person name="Hibbett D.S."/>
            <person name="Martin F."/>
        </authorList>
    </citation>
    <scope>NUCLEOTIDE SEQUENCE [LARGE SCALE GENOMIC DNA]</scope>
    <source>
        <strain evidence="3">F 1598</strain>
    </source>
</reference>
<dbReference type="Gene3D" id="3.40.630.30">
    <property type="match status" value="1"/>
</dbReference>
<gene>
    <name evidence="2" type="ORF">PILCRDRAFT_811620</name>
</gene>
<reference evidence="2 3" key="1">
    <citation type="submission" date="2014-04" db="EMBL/GenBank/DDBJ databases">
        <authorList>
            <consortium name="DOE Joint Genome Institute"/>
            <person name="Kuo A."/>
            <person name="Tarkka M."/>
            <person name="Buscot F."/>
            <person name="Kohler A."/>
            <person name="Nagy L.G."/>
            <person name="Floudas D."/>
            <person name="Copeland A."/>
            <person name="Barry K.W."/>
            <person name="Cichocki N."/>
            <person name="Veneault-Fourrey C."/>
            <person name="LaButti K."/>
            <person name="Lindquist E.A."/>
            <person name="Lipzen A."/>
            <person name="Lundell T."/>
            <person name="Morin E."/>
            <person name="Murat C."/>
            <person name="Sun H."/>
            <person name="Tunlid A."/>
            <person name="Henrissat B."/>
            <person name="Grigoriev I.V."/>
            <person name="Hibbett D.S."/>
            <person name="Martin F."/>
            <person name="Nordberg H.P."/>
            <person name="Cantor M.N."/>
            <person name="Hua S.X."/>
        </authorList>
    </citation>
    <scope>NUCLEOTIDE SEQUENCE [LARGE SCALE GENOMIC DNA]</scope>
    <source>
        <strain evidence="2 3">F 1598</strain>
    </source>
</reference>
<dbReference type="InterPro" id="IPR016181">
    <property type="entry name" value="Acyl_CoA_acyltransferase"/>
</dbReference>
<evidence type="ECO:0000259" key="1">
    <source>
        <dbReference type="Pfam" id="PF13508"/>
    </source>
</evidence>
<organism evidence="2 3">
    <name type="scientific">Piloderma croceum (strain F 1598)</name>
    <dbReference type="NCBI Taxonomy" id="765440"/>
    <lineage>
        <taxon>Eukaryota</taxon>
        <taxon>Fungi</taxon>
        <taxon>Dikarya</taxon>
        <taxon>Basidiomycota</taxon>
        <taxon>Agaricomycotina</taxon>
        <taxon>Agaricomycetes</taxon>
        <taxon>Agaricomycetidae</taxon>
        <taxon>Atheliales</taxon>
        <taxon>Atheliaceae</taxon>
        <taxon>Piloderma</taxon>
    </lineage>
</organism>
<accession>A0A0C3BX81</accession>
<proteinExistence type="predicted"/>
<dbReference type="InParanoid" id="A0A0C3BX81"/>
<dbReference type="STRING" id="765440.A0A0C3BX81"/>
<dbReference type="PANTHER" id="PTHR42791">
    <property type="entry name" value="GNAT FAMILY ACETYLTRANSFERASE"/>
    <property type="match status" value="1"/>
</dbReference>
<dbReference type="EMBL" id="KN832972">
    <property type="protein sequence ID" value="KIM91098.1"/>
    <property type="molecule type" value="Genomic_DNA"/>
</dbReference>
<dbReference type="HOGENOM" id="CLU_074876_1_0_1"/>
<dbReference type="Pfam" id="PF13508">
    <property type="entry name" value="Acetyltransf_7"/>
    <property type="match status" value="1"/>
</dbReference>
<sequence>MYMYSTTMLYVSSQDGCKMFVPALELREDAAFTDQRGKFLNLADRHEPIVVTQLKYSHIPKATRTGVDAFVNDPVLRYTRQTPDYKGSNDAIGKAVGRALNRLVTALCIRTKIARTVNKGGSIVIATYAENSSEGRNRKPSDRFFDFVTESLFRDLQNSGTPMQRERSKEMMSKAEATVEEAIGDRAKDMLFVDLLATAPAEQGRGYGSAVLDSITKEADIQNRATWLHSSNVSNTEFYNSHGFVTVRTYLLGDKNPEWHEPPVIVSIMVREPRKPADTYQKCLA</sequence>
<dbReference type="GO" id="GO:0016747">
    <property type="term" value="F:acyltransferase activity, transferring groups other than amino-acyl groups"/>
    <property type="evidence" value="ECO:0007669"/>
    <property type="project" value="InterPro"/>
</dbReference>
<dbReference type="AlphaFoldDB" id="A0A0C3BX81"/>
<dbReference type="Proteomes" id="UP000054166">
    <property type="component" value="Unassembled WGS sequence"/>
</dbReference>
<dbReference type="InterPro" id="IPR052523">
    <property type="entry name" value="Trichothecene_AcTrans"/>
</dbReference>
<dbReference type="SUPFAM" id="SSF55729">
    <property type="entry name" value="Acyl-CoA N-acyltransferases (Nat)"/>
    <property type="match status" value="1"/>
</dbReference>
<evidence type="ECO:0000313" key="3">
    <source>
        <dbReference type="Proteomes" id="UP000054166"/>
    </source>
</evidence>
<dbReference type="CDD" id="cd04301">
    <property type="entry name" value="NAT_SF"/>
    <property type="match status" value="1"/>
</dbReference>
<keyword evidence="3" id="KW-1185">Reference proteome</keyword>
<dbReference type="PANTHER" id="PTHR42791:SF1">
    <property type="entry name" value="N-ACETYLTRANSFERASE DOMAIN-CONTAINING PROTEIN"/>
    <property type="match status" value="1"/>
</dbReference>
<evidence type="ECO:0000313" key="2">
    <source>
        <dbReference type="EMBL" id="KIM91098.1"/>
    </source>
</evidence>
<name>A0A0C3BX81_PILCF</name>